<feature type="compositionally biased region" description="Pro residues" evidence="1">
    <location>
        <begin position="120"/>
        <end position="132"/>
    </location>
</feature>
<accession>E1ZMR6</accession>
<feature type="region of interest" description="Disordered" evidence="1">
    <location>
        <begin position="184"/>
        <end position="203"/>
    </location>
</feature>
<gene>
    <name evidence="2" type="ORF">CHLNCDRAFT_138307</name>
</gene>
<evidence type="ECO:0000313" key="2">
    <source>
        <dbReference type="EMBL" id="EFN52738.1"/>
    </source>
</evidence>
<evidence type="ECO:0000256" key="1">
    <source>
        <dbReference type="SAM" id="MobiDB-lite"/>
    </source>
</evidence>
<evidence type="ECO:0000313" key="3">
    <source>
        <dbReference type="Proteomes" id="UP000008141"/>
    </source>
</evidence>
<reference evidence="2 3" key="1">
    <citation type="journal article" date="2010" name="Plant Cell">
        <title>The Chlorella variabilis NC64A genome reveals adaptation to photosymbiosis, coevolution with viruses, and cryptic sex.</title>
        <authorList>
            <person name="Blanc G."/>
            <person name="Duncan G."/>
            <person name="Agarkova I."/>
            <person name="Borodovsky M."/>
            <person name="Gurnon J."/>
            <person name="Kuo A."/>
            <person name="Lindquist E."/>
            <person name="Lucas S."/>
            <person name="Pangilinan J."/>
            <person name="Polle J."/>
            <person name="Salamov A."/>
            <person name="Terry A."/>
            <person name="Yamada T."/>
            <person name="Dunigan D.D."/>
            <person name="Grigoriev I.V."/>
            <person name="Claverie J.M."/>
            <person name="Van Etten J.L."/>
        </authorList>
    </citation>
    <scope>NUCLEOTIDE SEQUENCE [LARGE SCALE GENOMIC DNA]</scope>
    <source>
        <strain evidence="2 3">NC64A</strain>
    </source>
</reference>
<keyword evidence="3" id="KW-1185">Reference proteome</keyword>
<feature type="compositionally biased region" description="Gly residues" evidence="1">
    <location>
        <begin position="1"/>
        <end position="10"/>
    </location>
</feature>
<dbReference type="InParanoid" id="E1ZMR6"/>
<dbReference type="GeneID" id="17352270"/>
<sequence length="541" mass="56553">MTPLGWGVGTGDQEAEAEPSAGRAWEAHAPVSPPAAAGTRRAAAQREEQMESAAASGPSSKGGEALAAPATPAATSELLPRPALPPVSTTTTVATAPTSPLAATAAPAGAVQQARERAPSLPPLRSPAPQPDLPSSRAQAAGCPAHQLDPPKLVQAYCWEAAHGPLPSWPPLLSPLALPVEPAAPNPPQGSFPAGAAPTPPAAGAPAAAAAGAMAVSPKGTPAAMEGGMTPTQAAVARLEELGARRGRIVGGAAAEGGAAAAVEGEGGVEVGAPPEPKQGERVQVERLPLGSMAPAAAAGGMQQLEVRPEHEARPMTSAEVAGMKSREHAIQAGEREQVMHAKQSELHQLRGQAELLEVQSQGLLAQASHEKLKRDQMRRRKGQFELVEWRHYAEAEQAEKERRKVVEAARPLAVRAEESELEAMRLRQLAADTEFHGEVLERKARALVQESMDMTELAQQRMMDAELLSAELFVKRQEQQEWQQKVDLVSAGDLPRYIHECEVEIGRLAHRITELREEASGLLAAAGSSSCPCPQATPAG</sequence>
<dbReference type="KEGG" id="cvr:CHLNCDRAFT_138307"/>
<dbReference type="AlphaFoldDB" id="E1ZMR6"/>
<protein>
    <submittedName>
        <fullName evidence="2">Uncharacterized protein</fullName>
    </submittedName>
</protein>
<proteinExistence type="predicted"/>
<dbReference type="RefSeq" id="XP_005844840.1">
    <property type="nucleotide sequence ID" value="XM_005844778.1"/>
</dbReference>
<feature type="compositionally biased region" description="Low complexity" evidence="1">
    <location>
        <begin position="51"/>
        <end position="108"/>
    </location>
</feature>
<dbReference type="OrthoDB" id="515579at2759"/>
<name>E1ZMR6_CHLVA</name>
<dbReference type="EMBL" id="GL433854">
    <property type="protein sequence ID" value="EFN52738.1"/>
    <property type="molecule type" value="Genomic_DNA"/>
</dbReference>
<feature type="region of interest" description="Disordered" evidence="1">
    <location>
        <begin position="1"/>
        <end position="147"/>
    </location>
</feature>
<dbReference type="Proteomes" id="UP000008141">
    <property type="component" value="Unassembled WGS sequence"/>
</dbReference>
<organism evidence="3">
    <name type="scientific">Chlorella variabilis</name>
    <name type="common">Green alga</name>
    <dbReference type="NCBI Taxonomy" id="554065"/>
    <lineage>
        <taxon>Eukaryota</taxon>
        <taxon>Viridiplantae</taxon>
        <taxon>Chlorophyta</taxon>
        <taxon>core chlorophytes</taxon>
        <taxon>Trebouxiophyceae</taxon>
        <taxon>Chlorellales</taxon>
        <taxon>Chlorellaceae</taxon>
        <taxon>Chlorella clade</taxon>
        <taxon>Chlorella</taxon>
    </lineage>
</organism>